<dbReference type="InterPro" id="IPR041916">
    <property type="entry name" value="Anti_sigma_zinc_sf"/>
</dbReference>
<keyword evidence="3" id="KW-1003">Cell membrane</keyword>
<sequence>MNMHPQAACGEDVAPYALGALEPEHARAFERHLAECELCTADLATLRPAIAALPASAEQVDPPPHLKKRIMAIVESEAKARRAAEAPHRRERRFDFRFLAPVATAAAAVLIAIVMIGGNGGNGGDDPGAPVKANIPAKAVPAGTTAELRMDDGRGTLIVTGMKAPSKDHVYQVWKKRGSAAPEPTDALFTPTKDGHASVAVPGDMEGVDQVLVSTEPVGGSPHPTTAAKIVFET</sequence>
<name>A0A6J4U0Q6_9ACTN</name>
<dbReference type="GO" id="GO:0016989">
    <property type="term" value="F:sigma factor antagonist activity"/>
    <property type="evidence" value="ECO:0007669"/>
    <property type="project" value="TreeGrafter"/>
</dbReference>
<evidence type="ECO:0000256" key="2">
    <source>
        <dbReference type="ARBA" id="ARBA00004236"/>
    </source>
</evidence>
<dbReference type="InterPro" id="IPR051474">
    <property type="entry name" value="Anti-sigma-K/W_factor"/>
</dbReference>
<dbReference type="EMBL" id="CADCVT010000486">
    <property type="protein sequence ID" value="CAA9537485.1"/>
    <property type="molecule type" value="Genomic_DNA"/>
</dbReference>
<evidence type="ECO:0000256" key="5">
    <source>
        <dbReference type="ARBA" id="ARBA00022989"/>
    </source>
</evidence>
<proteinExistence type="predicted"/>
<dbReference type="PANTHER" id="PTHR37461">
    <property type="entry name" value="ANTI-SIGMA-K FACTOR RSKA"/>
    <property type="match status" value="1"/>
</dbReference>
<organism evidence="11">
    <name type="scientific">uncultured Solirubrobacteraceae bacterium</name>
    <dbReference type="NCBI Taxonomy" id="1162706"/>
    <lineage>
        <taxon>Bacteria</taxon>
        <taxon>Bacillati</taxon>
        <taxon>Actinomycetota</taxon>
        <taxon>Thermoleophilia</taxon>
        <taxon>Solirubrobacterales</taxon>
        <taxon>Solirubrobacteraceae</taxon>
        <taxon>environmental samples</taxon>
    </lineage>
</organism>
<evidence type="ECO:0000256" key="8">
    <source>
        <dbReference type="ARBA" id="ARBA00030803"/>
    </source>
</evidence>
<dbReference type="Gene3D" id="1.10.10.1320">
    <property type="entry name" value="Anti-sigma factor, zinc-finger domain"/>
    <property type="match status" value="1"/>
</dbReference>
<accession>A0A6J4U0Q6</accession>
<dbReference type="PANTHER" id="PTHR37461:SF1">
    <property type="entry name" value="ANTI-SIGMA-K FACTOR RSKA"/>
    <property type="match status" value="1"/>
</dbReference>
<evidence type="ECO:0000313" key="11">
    <source>
        <dbReference type="EMBL" id="CAA9537485.1"/>
    </source>
</evidence>
<comment type="subcellular location">
    <subcellularLocation>
        <location evidence="2">Cell membrane</location>
    </subcellularLocation>
    <subcellularLocation>
        <location evidence="1">Membrane</location>
        <topology evidence="1">Single-pass membrane protein</topology>
    </subcellularLocation>
</comment>
<dbReference type="InterPro" id="IPR018764">
    <property type="entry name" value="RskA_C"/>
</dbReference>
<protein>
    <recommendedName>
        <fullName evidence="8">Regulator of SigK</fullName>
    </recommendedName>
    <alternativeName>
        <fullName evidence="7">Sigma-K anti-sigma factor RskA</fullName>
    </alternativeName>
</protein>
<evidence type="ECO:0000256" key="6">
    <source>
        <dbReference type="ARBA" id="ARBA00023136"/>
    </source>
</evidence>
<evidence type="ECO:0000256" key="4">
    <source>
        <dbReference type="ARBA" id="ARBA00022692"/>
    </source>
</evidence>
<evidence type="ECO:0000256" key="1">
    <source>
        <dbReference type="ARBA" id="ARBA00004167"/>
    </source>
</evidence>
<dbReference type="Pfam" id="PF10099">
    <property type="entry name" value="RskA_C"/>
    <property type="match status" value="1"/>
</dbReference>
<keyword evidence="6 9" id="KW-0472">Membrane</keyword>
<evidence type="ECO:0000256" key="7">
    <source>
        <dbReference type="ARBA" id="ARBA00029829"/>
    </source>
</evidence>
<dbReference type="GO" id="GO:0005886">
    <property type="term" value="C:plasma membrane"/>
    <property type="evidence" value="ECO:0007669"/>
    <property type="project" value="UniProtKB-SubCell"/>
</dbReference>
<evidence type="ECO:0000256" key="3">
    <source>
        <dbReference type="ARBA" id="ARBA00022475"/>
    </source>
</evidence>
<keyword evidence="4 9" id="KW-0812">Transmembrane</keyword>
<dbReference type="AlphaFoldDB" id="A0A6J4U0Q6"/>
<gene>
    <name evidence="11" type="ORF">AVDCRST_MAG85-4263</name>
</gene>
<keyword evidence="5 9" id="KW-1133">Transmembrane helix</keyword>
<evidence type="ECO:0000259" key="10">
    <source>
        <dbReference type="Pfam" id="PF10099"/>
    </source>
</evidence>
<dbReference type="GO" id="GO:0006417">
    <property type="term" value="P:regulation of translation"/>
    <property type="evidence" value="ECO:0007669"/>
    <property type="project" value="TreeGrafter"/>
</dbReference>
<reference evidence="11" key="1">
    <citation type="submission" date="2020-02" db="EMBL/GenBank/DDBJ databases">
        <authorList>
            <person name="Meier V. D."/>
        </authorList>
    </citation>
    <scope>NUCLEOTIDE SEQUENCE</scope>
    <source>
        <strain evidence="11">AVDCRST_MAG85</strain>
    </source>
</reference>
<evidence type="ECO:0000256" key="9">
    <source>
        <dbReference type="SAM" id="Phobius"/>
    </source>
</evidence>
<feature type="domain" description="Anti-sigma K factor RskA C-terminal" evidence="10">
    <location>
        <begin position="104"/>
        <end position="226"/>
    </location>
</feature>
<feature type="transmembrane region" description="Helical" evidence="9">
    <location>
        <begin position="98"/>
        <end position="118"/>
    </location>
</feature>